<evidence type="ECO:0000256" key="1">
    <source>
        <dbReference type="SAM" id="MobiDB-lite"/>
    </source>
</evidence>
<proteinExistence type="predicted"/>
<dbReference type="Proteomes" id="UP000294530">
    <property type="component" value="Unassembled WGS sequence"/>
</dbReference>
<dbReference type="GeneID" id="94346785"/>
<dbReference type="AlphaFoldDB" id="A0A976FF75"/>
<feature type="region of interest" description="Disordered" evidence="1">
    <location>
        <begin position="1"/>
        <end position="21"/>
    </location>
</feature>
<name>A0A976FF75_BRELC</name>
<comment type="caution">
    <text evidence="2">The sequence shown here is derived from an EMBL/GenBank/DDBJ whole genome shotgun (WGS) entry which is preliminary data.</text>
</comment>
<sequence>MSAMSAVRHDPGGASRRPFIESGIDPNIEITKGKVMAAAGKLWGSRSRNDGRALFETGA</sequence>
<accession>A0A976FF75</accession>
<dbReference type="EMBL" id="SHOA02000013">
    <property type="protein sequence ID" value="TDH65757.1"/>
    <property type="molecule type" value="Genomic_DNA"/>
</dbReference>
<reference evidence="2 3" key="1">
    <citation type="journal article" date="2021" name="Genome Biol.">
        <title>AFLAP: assembly-free linkage analysis pipeline using k-mers from genome sequencing data.</title>
        <authorList>
            <person name="Fletcher K."/>
            <person name="Zhang L."/>
            <person name="Gil J."/>
            <person name="Han R."/>
            <person name="Cavanaugh K."/>
            <person name="Michelmore R."/>
        </authorList>
    </citation>
    <scope>NUCLEOTIDE SEQUENCE [LARGE SCALE GENOMIC DNA]</scope>
    <source>
        <strain evidence="2 3">SF5</strain>
    </source>
</reference>
<organism evidence="2 3">
    <name type="scientific">Bremia lactucae</name>
    <name type="common">Lettuce downy mildew</name>
    <dbReference type="NCBI Taxonomy" id="4779"/>
    <lineage>
        <taxon>Eukaryota</taxon>
        <taxon>Sar</taxon>
        <taxon>Stramenopiles</taxon>
        <taxon>Oomycota</taxon>
        <taxon>Peronosporomycetes</taxon>
        <taxon>Peronosporales</taxon>
        <taxon>Peronosporaceae</taxon>
        <taxon>Bremia</taxon>
    </lineage>
</organism>
<dbReference type="RefSeq" id="XP_067815256.1">
    <property type="nucleotide sequence ID" value="XM_067961114.1"/>
</dbReference>
<dbReference type="KEGG" id="blac:94346785"/>
<evidence type="ECO:0000313" key="3">
    <source>
        <dbReference type="Proteomes" id="UP000294530"/>
    </source>
</evidence>
<evidence type="ECO:0000313" key="2">
    <source>
        <dbReference type="EMBL" id="TDH65757.1"/>
    </source>
</evidence>
<protein>
    <submittedName>
        <fullName evidence="2">Uncharacterized protein</fullName>
    </submittedName>
</protein>
<keyword evidence="3" id="KW-1185">Reference proteome</keyword>
<gene>
    <name evidence="2" type="ORF">CCR75_003017</name>
</gene>